<dbReference type="GO" id="GO:0016763">
    <property type="term" value="F:pentosyltransferase activity"/>
    <property type="evidence" value="ECO:0007669"/>
    <property type="project" value="TreeGrafter"/>
</dbReference>
<evidence type="ECO:0000256" key="2">
    <source>
        <dbReference type="ARBA" id="ARBA00022475"/>
    </source>
</evidence>
<sequence length="483" mass="55688">MKLIDRFNVLKHPAASLSMIVTFAVVLFVLHIGQESVWNDEWFTANLVRQPSLKAFYDELIYTENTPPLYFLLVRWWSDLLRSDAMIPLRLLSALFSVGSVILIYMIGTALWSPAVGLLSALLCGTSPYVVWYAQEARNPAMEMFLSLLMFYRFFRYCRSGTYRDLFWLFLSDCAGVYTHYFLVLLLPAQFLYLVMYTEKLVRIRGVIMLVLVGVAGALWMPSLIEQARMNRASWLEPPTILFPVQCLSAFCAGIFYEENRVAAYLSVLLLGVFAIVGCMDWSFLKQRKTIAARYDTRLLMIWFFFLSPLVLALCISLKKPILYEGKRYLILILPYFLIMSARGILALKLKMRIYACIALVVLLNLSHVSYLYNGYQKRSWTSIASFIRHSAGGNDALFSTDYSAGKILEYCGIGTVKRIEIPDFRVYKKYLRDYRRLWYITVVDQTQEEVVFDSSLPVLLSRSRTTAHGLVLRIKLYDCSDL</sequence>
<feature type="domain" description="Glycosyltransferase RgtA/B/C/D-like" evidence="9">
    <location>
        <begin position="66"/>
        <end position="218"/>
    </location>
</feature>
<feature type="transmembrane region" description="Helical" evidence="8">
    <location>
        <begin position="115"/>
        <end position="134"/>
    </location>
</feature>
<evidence type="ECO:0000256" key="3">
    <source>
        <dbReference type="ARBA" id="ARBA00022676"/>
    </source>
</evidence>
<dbReference type="Proteomes" id="UP000266426">
    <property type="component" value="Unassembled WGS sequence"/>
</dbReference>
<keyword evidence="2" id="KW-1003">Cell membrane</keyword>
<dbReference type="GO" id="GO:0005886">
    <property type="term" value="C:plasma membrane"/>
    <property type="evidence" value="ECO:0007669"/>
    <property type="project" value="UniProtKB-SubCell"/>
</dbReference>
<dbReference type="EMBL" id="QZJZ01000051">
    <property type="protein sequence ID" value="RJP59337.1"/>
    <property type="molecule type" value="Genomic_DNA"/>
</dbReference>
<evidence type="ECO:0000256" key="4">
    <source>
        <dbReference type="ARBA" id="ARBA00022679"/>
    </source>
</evidence>
<evidence type="ECO:0000313" key="10">
    <source>
        <dbReference type="EMBL" id="RJP59337.1"/>
    </source>
</evidence>
<keyword evidence="3" id="KW-0328">Glycosyltransferase</keyword>
<feature type="transmembrane region" description="Helical" evidence="8">
    <location>
        <begin position="263"/>
        <end position="285"/>
    </location>
</feature>
<evidence type="ECO:0000256" key="1">
    <source>
        <dbReference type="ARBA" id="ARBA00004651"/>
    </source>
</evidence>
<protein>
    <recommendedName>
        <fullName evidence="9">Glycosyltransferase RgtA/B/C/D-like domain-containing protein</fullName>
    </recommendedName>
</protein>
<feature type="transmembrane region" description="Helical" evidence="8">
    <location>
        <begin position="241"/>
        <end position="257"/>
    </location>
</feature>
<feature type="transmembrane region" description="Helical" evidence="8">
    <location>
        <begin position="202"/>
        <end position="221"/>
    </location>
</feature>
<reference evidence="10 11" key="1">
    <citation type="journal article" date="2017" name="ISME J.">
        <title>Energy and carbon metabolisms in a deep terrestrial subsurface fluid microbial community.</title>
        <authorList>
            <person name="Momper L."/>
            <person name="Jungbluth S.P."/>
            <person name="Lee M.D."/>
            <person name="Amend J.P."/>
        </authorList>
    </citation>
    <scope>NUCLEOTIDE SEQUENCE [LARGE SCALE GENOMIC DNA]</scope>
    <source>
        <strain evidence="10">SURF_26</strain>
    </source>
</reference>
<dbReference type="Pfam" id="PF13231">
    <property type="entry name" value="PMT_2"/>
    <property type="match status" value="1"/>
</dbReference>
<feature type="transmembrane region" description="Helical" evidence="8">
    <location>
        <begin position="297"/>
        <end position="317"/>
    </location>
</feature>
<feature type="transmembrane region" description="Helical" evidence="8">
    <location>
        <begin position="355"/>
        <end position="373"/>
    </location>
</feature>
<organism evidence="10 11">
    <name type="scientific">Candidatus Auribacter fodinae</name>
    <dbReference type="NCBI Taxonomy" id="2093366"/>
    <lineage>
        <taxon>Bacteria</taxon>
        <taxon>Pseudomonadati</taxon>
        <taxon>Candidatus Auribacterota</taxon>
        <taxon>Candidatus Auribacteria</taxon>
        <taxon>Candidatus Auribacterales</taxon>
        <taxon>Candidatus Auribacteraceae</taxon>
        <taxon>Candidatus Auribacter</taxon>
    </lineage>
</organism>
<feature type="transmembrane region" description="Helical" evidence="8">
    <location>
        <begin position="329"/>
        <end position="348"/>
    </location>
</feature>
<feature type="transmembrane region" description="Helical" evidence="8">
    <location>
        <begin position="12"/>
        <end position="33"/>
    </location>
</feature>
<keyword evidence="4" id="KW-0808">Transferase</keyword>
<feature type="transmembrane region" description="Helical" evidence="8">
    <location>
        <begin position="167"/>
        <end position="196"/>
    </location>
</feature>
<evidence type="ECO:0000313" key="11">
    <source>
        <dbReference type="Proteomes" id="UP000266426"/>
    </source>
</evidence>
<name>A0A3A4R956_9BACT</name>
<keyword evidence="6 8" id="KW-1133">Transmembrane helix</keyword>
<comment type="subcellular location">
    <subcellularLocation>
        <location evidence="1">Cell membrane</location>
        <topology evidence="1">Multi-pass membrane protein</topology>
    </subcellularLocation>
</comment>
<keyword evidence="5 8" id="KW-0812">Transmembrane</keyword>
<keyword evidence="7 8" id="KW-0472">Membrane</keyword>
<feature type="transmembrane region" description="Helical" evidence="8">
    <location>
        <begin position="87"/>
        <end position="108"/>
    </location>
</feature>
<evidence type="ECO:0000256" key="8">
    <source>
        <dbReference type="SAM" id="Phobius"/>
    </source>
</evidence>
<dbReference type="InterPro" id="IPR038731">
    <property type="entry name" value="RgtA/B/C-like"/>
</dbReference>
<dbReference type="AlphaFoldDB" id="A0A3A4R956"/>
<evidence type="ECO:0000259" key="9">
    <source>
        <dbReference type="Pfam" id="PF13231"/>
    </source>
</evidence>
<proteinExistence type="predicted"/>
<comment type="caution">
    <text evidence="10">The sequence shown here is derived from an EMBL/GenBank/DDBJ whole genome shotgun (WGS) entry which is preliminary data.</text>
</comment>
<gene>
    <name evidence="10" type="ORF">C4541_06310</name>
</gene>
<accession>A0A3A4R956</accession>
<dbReference type="PANTHER" id="PTHR33908:SF11">
    <property type="entry name" value="MEMBRANE PROTEIN"/>
    <property type="match status" value="1"/>
</dbReference>
<evidence type="ECO:0000256" key="6">
    <source>
        <dbReference type="ARBA" id="ARBA00022989"/>
    </source>
</evidence>
<evidence type="ECO:0000256" key="7">
    <source>
        <dbReference type="ARBA" id="ARBA00023136"/>
    </source>
</evidence>
<evidence type="ECO:0000256" key="5">
    <source>
        <dbReference type="ARBA" id="ARBA00022692"/>
    </source>
</evidence>
<dbReference type="GO" id="GO:0009103">
    <property type="term" value="P:lipopolysaccharide biosynthetic process"/>
    <property type="evidence" value="ECO:0007669"/>
    <property type="project" value="UniProtKB-ARBA"/>
</dbReference>
<dbReference type="InterPro" id="IPR050297">
    <property type="entry name" value="LipidA_mod_glycosyltrf_83"/>
</dbReference>
<dbReference type="PANTHER" id="PTHR33908">
    <property type="entry name" value="MANNOSYLTRANSFERASE YKCB-RELATED"/>
    <property type="match status" value="1"/>
</dbReference>